<dbReference type="Pfam" id="PF00078">
    <property type="entry name" value="RVT_1"/>
    <property type="match status" value="1"/>
</dbReference>
<dbReference type="InterPro" id="IPR052343">
    <property type="entry name" value="Retrotransposon-Effector_Assoc"/>
</dbReference>
<accession>A0A151QST2</accession>
<evidence type="ECO:0000313" key="2">
    <source>
        <dbReference type="EMBL" id="KYP33296.1"/>
    </source>
</evidence>
<dbReference type="EMBL" id="KQ484931">
    <property type="protein sequence ID" value="KYP33296.1"/>
    <property type="molecule type" value="Genomic_DNA"/>
</dbReference>
<evidence type="ECO:0000313" key="3">
    <source>
        <dbReference type="Proteomes" id="UP000075243"/>
    </source>
</evidence>
<proteinExistence type="predicted"/>
<dbReference type="Proteomes" id="UP000075243">
    <property type="component" value="Unassembled WGS sequence"/>
</dbReference>
<dbReference type="STRING" id="3821.A0A151QST2"/>
<dbReference type="OMA" id="RDIANFW"/>
<keyword evidence="2" id="KW-0808">Transferase</keyword>
<dbReference type="InterPro" id="IPR000477">
    <property type="entry name" value="RT_dom"/>
</dbReference>
<dbReference type="PANTHER" id="PTHR46890:SF48">
    <property type="entry name" value="RNA-DIRECTED DNA POLYMERASE"/>
    <property type="match status" value="1"/>
</dbReference>
<dbReference type="PANTHER" id="PTHR46890">
    <property type="entry name" value="NON-LTR RETROLELEMENT REVERSE TRANSCRIPTASE-LIKE PROTEIN-RELATED"/>
    <property type="match status" value="1"/>
</dbReference>
<organism evidence="2 3">
    <name type="scientific">Cajanus cajan</name>
    <name type="common">Pigeon pea</name>
    <name type="synonym">Cajanus indicus</name>
    <dbReference type="NCBI Taxonomy" id="3821"/>
    <lineage>
        <taxon>Eukaryota</taxon>
        <taxon>Viridiplantae</taxon>
        <taxon>Streptophyta</taxon>
        <taxon>Embryophyta</taxon>
        <taxon>Tracheophyta</taxon>
        <taxon>Spermatophyta</taxon>
        <taxon>Magnoliopsida</taxon>
        <taxon>eudicotyledons</taxon>
        <taxon>Gunneridae</taxon>
        <taxon>Pentapetalae</taxon>
        <taxon>rosids</taxon>
        <taxon>fabids</taxon>
        <taxon>Fabales</taxon>
        <taxon>Fabaceae</taxon>
        <taxon>Papilionoideae</taxon>
        <taxon>50 kb inversion clade</taxon>
        <taxon>NPAAA clade</taxon>
        <taxon>indigoferoid/millettioid clade</taxon>
        <taxon>Phaseoleae</taxon>
        <taxon>Cajanus</taxon>
    </lineage>
</organism>
<dbReference type="CDD" id="cd01650">
    <property type="entry name" value="RT_nLTR_like"/>
    <property type="match status" value="1"/>
</dbReference>
<dbReference type="Gramene" id="C.cajan_43119.t">
    <property type="protein sequence ID" value="C.cajan_43119.t"/>
    <property type="gene ID" value="C.cajan_43119"/>
</dbReference>
<name>A0A151QST2_CAJCA</name>
<dbReference type="AlphaFoldDB" id="A0A151QST2"/>
<dbReference type="InterPro" id="IPR043502">
    <property type="entry name" value="DNA/RNA_pol_sf"/>
</dbReference>
<protein>
    <submittedName>
        <fullName evidence="2">LINE-1 reverse transcriptase isogeny</fullName>
    </submittedName>
</protein>
<keyword evidence="2" id="KW-0695">RNA-directed DNA polymerase</keyword>
<reference evidence="2" key="1">
    <citation type="journal article" date="2012" name="Nat. Biotechnol.">
        <title>Draft genome sequence of pigeonpea (Cajanus cajan), an orphan legume crop of resource-poor farmers.</title>
        <authorList>
            <person name="Varshney R.K."/>
            <person name="Chen W."/>
            <person name="Li Y."/>
            <person name="Bharti A.K."/>
            <person name="Saxena R.K."/>
            <person name="Schlueter J.A."/>
            <person name="Donoghue M.T."/>
            <person name="Azam S."/>
            <person name="Fan G."/>
            <person name="Whaley A.M."/>
            <person name="Farmer A.D."/>
            <person name="Sheridan J."/>
            <person name="Iwata A."/>
            <person name="Tuteja R."/>
            <person name="Penmetsa R.V."/>
            <person name="Wu W."/>
            <person name="Upadhyaya H.D."/>
            <person name="Yang S.P."/>
            <person name="Shah T."/>
            <person name="Saxena K.B."/>
            <person name="Michael T."/>
            <person name="McCombie W.R."/>
            <person name="Yang B."/>
            <person name="Zhang G."/>
            <person name="Yang H."/>
            <person name="Wang J."/>
            <person name="Spillane C."/>
            <person name="Cook D.R."/>
            <person name="May G.D."/>
            <person name="Xu X."/>
            <person name="Jackson S.A."/>
        </authorList>
    </citation>
    <scope>NUCLEOTIDE SEQUENCE [LARGE SCALE GENOMIC DNA]</scope>
</reference>
<dbReference type="GO" id="GO:0003964">
    <property type="term" value="F:RNA-directed DNA polymerase activity"/>
    <property type="evidence" value="ECO:0007669"/>
    <property type="project" value="UniProtKB-KW"/>
</dbReference>
<evidence type="ECO:0000259" key="1">
    <source>
        <dbReference type="PROSITE" id="PS50878"/>
    </source>
</evidence>
<sequence>MHADKAPGPNLGFFKRFWDLLGPEIFHASVQWLEKGSFPNQLNNTNIVLIPKSIKELRPISLCNVIYKIISKTQGKIGIVALKIDISKAFDRVNWTYLYALMTHMGFHSKWIHWMWMCLESMKFQVIVNGDSVCPTTLARGLRQGDPLSPYLFILCTEGISSLLRNAEAQGDIHGVKICKGAPQITHLLFGDDCFLFCRASDKECHTLKAILQQYESTSGQAINMQKSEIYYSRNTKLDVRHYINFILGVNECMGIGKYVGIPSMIGRNKKAIFSYLKDRIWKKIQHWTGKHLSKTGRETLIKSVA</sequence>
<gene>
    <name evidence="2" type="ORF">KK1_045864</name>
</gene>
<dbReference type="PROSITE" id="PS50878">
    <property type="entry name" value="RT_POL"/>
    <property type="match status" value="1"/>
</dbReference>
<keyword evidence="3" id="KW-1185">Reference proteome</keyword>
<keyword evidence="2" id="KW-0548">Nucleotidyltransferase</keyword>
<feature type="domain" description="Reverse transcriptase" evidence="1">
    <location>
        <begin position="1"/>
        <end position="248"/>
    </location>
</feature>
<dbReference type="SUPFAM" id="SSF56672">
    <property type="entry name" value="DNA/RNA polymerases"/>
    <property type="match status" value="1"/>
</dbReference>